<evidence type="ECO:0000313" key="3">
    <source>
        <dbReference type="Proteomes" id="UP000013911"/>
    </source>
</evidence>
<sequence length="77" mass="8543">MFMTLGILIIAAIIAYFVIPPLKKKHETKTIVVFSIFLVLGTALNIALSLNVSIPSPADLISFIFKPIRELIITLFQ</sequence>
<dbReference type="HOGENOM" id="CLU_194269_0_0_9"/>
<dbReference type="PATRIC" id="fig|1285586.5.peg.2486"/>
<accession>R7ZDW3</accession>
<evidence type="ECO:0000313" key="2">
    <source>
        <dbReference type="EMBL" id="EON72335.1"/>
    </source>
</evidence>
<dbReference type="AlphaFoldDB" id="R7ZDW3"/>
<dbReference type="Proteomes" id="UP000013911">
    <property type="component" value="Unassembled WGS sequence"/>
</dbReference>
<proteinExistence type="predicted"/>
<protein>
    <submittedName>
        <fullName evidence="2">Uncharacterized protein</fullName>
    </submittedName>
</protein>
<reference evidence="2 3" key="1">
    <citation type="submission" date="2013-04" db="EMBL/GenBank/DDBJ databases">
        <title>Draft genome of the heavy metal tolerant bacterium Lysinibacillus sphaericus strain OT4b.31.</title>
        <authorList>
            <person name="Pena-Montenegro T.D."/>
            <person name="Dussan J."/>
        </authorList>
    </citation>
    <scope>NUCLEOTIDE SEQUENCE [LARGE SCALE GENOMIC DNA]</scope>
    <source>
        <strain evidence="2 3">OT4b.31</strain>
    </source>
</reference>
<organism evidence="2 3">
    <name type="scientific">Lysinibacillus sphaericus OT4b.31</name>
    <dbReference type="NCBI Taxonomy" id="1285586"/>
    <lineage>
        <taxon>Bacteria</taxon>
        <taxon>Bacillati</taxon>
        <taxon>Bacillota</taxon>
        <taxon>Bacilli</taxon>
        <taxon>Bacillales</taxon>
        <taxon>Bacillaceae</taxon>
        <taxon>Lysinibacillus</taxon>
    </lineage>
</organism>
<feature type="transmembrane region" description="Helical" evidence="1">
    <location>
        <begin position="6"/>
        <end position="22"/>
    </location>
</feature>
<comment type="caution">
    <text evidence="2">The sequence shown here is derived from an EMBL/GenBank/DDBJ whole genome shotgun (WGS) entry which is preliminary data.</text>
</comment>
<dbReference type="OrthoDB" id="2440830at2"/>
<evidence type="ECO:0000256" key="1">
    <source>
        <dbReference type="SAM" id="Phobius"/>
    </source>
</evidence>
<feature type="transmembrane region" description="Helical" evidence="1">
    <location>
        <begin position="31"/>
        <end position="50"/>
    </location>
</feature>
<keyword evidence="1" id="KW-0472">Membrane</keyword>
<dbReference type="EMBL" id="AQPX01000018">
    <property type="protein sequence ID" value="EON72335.1"/>
    <property type="molecule type" value="Genomic_DNA"/>
</dbReference>
<name>R7ZDW3_LYSSH</name>
<dbReference type="eggNOG" id="ENOG50339SC">
    <property type="taxonomic scope" value="Bacteria"/>
</dbReference>
<dbReference type="RefSeq" id="WP_010859380.1">
    <property type="nucleotide sequence ID" value="NZ_KB933398.1"/>
</dbReference>
<keyword evidence="1" id="KW-0812">Transmembrane</keyword>
<gene>
    <name evidence="2" type="ORF">H131_12208</name>
</gene>
<keyword evidence="1" id="KW-1133">Transmembrane helix</keyword>